<dbReference type="InterPro" id="IPR020846">
    <property type="entry name" value="MFS_dom"/>
</dbReference>
<comment type="caution">
    <text evidence="9">The sequence shown here is derived from an EMBL/GenBank/DDBJ whole genome shotgun (WGS) entry which is preliminary data.</text>
</comment>
<organism evidence="9 10">
    <name type="scientific">Pseudonocardia alaniniphila</name>
    <dbReference type="NCBI Taxonomy" id="75291"/>
    <lineage>
        <taxon>Bacteria</taxon>
        <taxon>Bacillati</taxon>
        <taxon>Actinomycetota</taxon>
        <taxon>Actinomycetes</taxon>
        <taxon>Pseudonocardiales</taxon>
        <taxon>Pseudonocardiaceae</taxon>
        <taxon>Pseudonocardia</taxon>
    </lineage>
</organism>
<proteinExistence type="predicted"/>
<comment type="subcellular location">
    <subcellularLocation>
        <location evidence="1">Cell membrane</location>
        <topology evidence="1">Multi-pass membrane protein</topology>
    </subcellularLocation>
</comment>
<feature type="transmembrane region" description="Helical" evidence="7">
    <location>
        <begin position="167"/>
        <end position="185"/>
    </location>
</feature>
<feature type="transmembrane region" description="Helical" evidence="7">
    <location>
        <begin position="442"/>
        <end position="467"/>
    </location>
</feature>
<keyword evidence="4 7" id="KW-0812">Transmembrane</keyword>
<evidence type="ECO:0000256" key="1">
    <source>
        <dbReference type="ARBA" id="ARBA00004651"/>
    </source>
</evidence>
<dbReference type="InterPro" id="IPR011701">
    <property type="entry name" value="MFS"/>
</dbReference>
<evidence type="ECO:0000313" key="9">
    <source>
        <dbReference type="EMBL" id="MCH6170110.1"/>
    </source>
</evidence>
<feature type="transmembrane region" description="Helical" evidence="7">
    <location>
        <begin position="265"/>
        <end position="288"/>
    </location>
</feature>
<dbReference type="CDD" id="cd17321">
    <property type="entry name" value="MFS_MMR_MDR_like"/>
    <property type="match status" value="1"/>
</dbReference>
<keyword evidence="5 7" id="KW-1133">Transmembrane helix</keyword>
<dbReference type="PANTHER" id="PTHR42718">
    <property type="entry name" value="MAJOR FACILITATOR SUPERFAMILY MULTIDRUG TRANSPORTER MFSC"/>
    <property type="match status" value="1"/>
</dbReference>
<dbReference type="Proteomes" id="UP001299970">
    <property type="component" value="Unassembled WGS sequence"/>
</dbReference>
<evidence type="ECO:0000256" key="6">
    <source>
        <dbReference type="ARBA" id="ARBA00023136"/>
    </source>
</evidence>
<feature type="transmembrane region" description="Helical" evidence="7">
    <location>
        <begin position="47"/>
        <end position="69"/>
    </location>
</feature>
<sequence>MTQSSGRWWVLVTAGLAQLVVVLDSTVVTIALPSAQQDLAMTDASRSWVITAYALPFGGLLLLGGGLVARLRRRRAFVTGLAGFAIASMVAGSAPTAALLFAGRAGQGVSAALLAPAGLAVISTVFVEPRQRSLAFGVFGALTGAGAAVGLLLGGLLTEALGWRSCLWINVPIVAIAVAGAWLVVPRSAGRAVRLDLLGTATSAIGMSAAVFGLTEVATRGWTDPLVQGSLVLGVIGLVTFGVAQLRVGAPLLPPHVVLDRTRGGAFLAIGLPQLAMFGFFLVLTYWFQEILGYRPLQAGLAFLPLAVAIAIGSTVIAGGLGPRVPTRVLIPAGLLVMAAGTGLLIGLDPTDPALYLTRFLPAEALIGLGLGCALTAAVNTCTHGLRPDDTAAAAAAVNAVQQLGGSVGTALLNTVAAMVTMRGLQRSPDFASSDRLVPATVAGFDAALVTAATILAATAVTVGLVIPRRPPADHHSAAAHDEN</sequence>
<gene>
    <name evidence="9" type="ORF">MMF94_30795</name>
</gene>
<dbReference type="EMBL" id="JAKXMK010000030">
    <property type="protein sequence ID" value="MCH6170110.1"/>
    <property type="molecule type" value="Genomic_DNA"/>
</dbReference>
<feature type="transmembrane region" description="Helical" evidence="7">
    <location>
        <begin position="360"/>
        <end position="383"/>
    </location>
</feature>
<dbReference type="Gene3D" id="1.20.1250.20">
    <property type="entry name" value="MFS general substrate transporter like domains"/>
    <property type="match status" value="1"/>
</dbReference>
<feature type="domain" description="Major facilitator superfamily (MFS) profile" evidence="8">
    <location>
        <begin position="10"/>
        <end position="471"/>
    </location>
</feature>
<keyword evidence="6 7" id="KW-0472">Membrane</keyword>
<feature type="transmembrane region" description="Helical" evidence="7">
    <location>
        <begin position="197"/>
        <end position="214"/>
    </location>
</feature>
<keyword evidence="2" id="KW-0813">Transport</keyword>
<evidence type="ECO:0000256" key="3">
    <source>
        <dbReference type="ARBA" id="ARBA00022475"/>
    </source>
</evidence>
<reference evidence="9 10" key="1">
    <citation type="submission" date="2022-03" db="EMBL/GenBank/DDBJ databases">
        <title>Pseudonocardia alaer sp. nov., a novel actinomycete isolated from reed forest soil.</title>
        <authorList>
            <person name="Wang L."/>
        </authorList>
    </citation>
    <scope>NUCLEOTIDE SEQUENCE [LARGE SCALE GENOMIC DNA]</scope>
    <source>
        <strain evidence="9 10">Y-16303</strain>
    </source>
</reference>
<evidence type="ECO:0000256" key="5">
    <source>
        <dbReference type="ARBA" id="ARBA00022989"/>
    </source>
</evidence>
<accession>A0ABS9TNJ5</accession>
<keyword evidence="3" id="KW-1003">Cell membrane</keyword>
<dbReference type="SUPFAM" id="SSF103473">
    <property type="entry name" value="MFS general substrate transporter"/>
    <property type="match status" value="1"/>
</dbReference>
<dbReference type="Gene3D" id="1.20.1720.10">
    <property type="entry name" value="Multidrug resistance protein D"/>
    <property type="match status" value="1"/>
</dbReference>
<feature type="transmembrane region" description="Helical" evidence="7">
    <location>
        <begin position="300"/>
        <end position="322"/>
    </location>
</feature>
<feature type="transmembrane region" description="Helical" evidence="7">
    <location>
        <begin position="404"/>
        <end position="422"/>
    </location>
</feature>
<protein>
    <submittedName>
        <fullName evidence="9">MFS transporter</fullName>
    </submittedName>
</protein>
<dbReference type="Pfam" id="PF07690">
    <property type="entry name" value="MFS_1"/>
    <property type="match status" value="1"/>
</dbReference>
<feature type="transmembrane region" description="Helical" evidence="7">
    <location>
        <begin position="108"/>
        <end position="127"/>
    </location>
</feature>
<dbReference type="PROSITE" id="PS50850">
    <property type="entry name" value="MFS"/>
    <property type="match status" value="1"/>
</dbReference>
<feature type="transmembrane region" description="Helical" evidence="7">
    <location>
        <begin position="81"/>
        <end position="102"/>
    </location>
</feature>
<evidence type="ECO:0000259" key="8">
    <source>
        <dbReference type="PROSITE" id="PS50850"/>
    </source>
</evidence>
<feature type="transmembrane region" description="Helical" evidence="7">
    <location>
        <begin position="329"/>
        <end position="348"/>
    </location>
</feature>
<evidence type="ECO:0000256" key="7">
    <source>
        <dbReference type="SAM" id="Phobius"/>
    </source>
</evidence>
<evidence type="ECO:0000313" key="10">
    <source>
        <dbReference type="Proteomes" id="UP001299970"/>
    </source>
</evidence>
<dbReference type="InterPro" id="IPR036259">
    <property type="entry name" value="MFS_trans_sf"/>
</dbReference>
<evidence type="ECO:0000256" key="4">
    <source>
        <dbReference type="ARBA" id="ARBA00022692"/>
    </source>
</evidence>
<dbReference type="PANTHER" id="PTHR42718:SF46">
    <property type="entry name" value="BLR6921 PROTEIN"/>
    <property type="match status" value="1"/>
</dbReference>
<feature type="transmembrane region" description="Helical" evidence="7">
    <location>
        <begin position="134"/>
        <end position="155"/>
    </location>
</feature>
<feature type="transmembrane region" description="Helical" evidence="7">
    <location>
        <begin position="226"/>
        <end position="244"/>
    </location>
</feature>
<name>A0ABS9TNJ5_9PSEU</name>
<keyword evidence="10" id="KW-1185">Reference proteome</keyword>
<dbReference type="RefSeq" id="WP_241040918.1">
    <property type="nucleotide sequence ID" value="NZ_BAAAJF010000028.1"/>
</dbReference>
<evidence type="ECO:0000256" key="2">
    <source>
        <dbReference type="ARBA" id="ARBA00022448"/>
    </source>
</evidence>